<feature type="compositionally biased region" description="Acidic residues" evidence="1">
    <location>
        <begin position="171"/>
        <end position="182"/>
    </location>
</feature>
<feature type="region of interest" description="Disordered" evidence="1">
    <location>
        <begin position="1"/>
        <end position="64"/>
    </location>
</feature>
<comment type="caution">
    <text evidence="2">The sequence shown here is derived from an EMBL/GenBank/DDBJ whole genome shotgun (WGS) entry which is preliminary data.</text>
</comment>
<feature type="compositionally biased region" description="Pro residues" evidence="1">
    <location>
        <begin position="252"/>
        <end position="264"/>
    </location>
</feature>
<evidence type="ECO:0000313" key="2">
    <source>
        <dbReference type="EMBL" id="KAG8466516.1"/>
    </source>
</evidence>
<feature type="compositionally biased region" description="Polar residues" evidence="1">
    <location>
        <begin position="272"/>
        <end position="284"/>
    </location>
</feature>
<organism evidence="2 3">
    <name type="scientific">Diacronema lutheri</name>
    <name type="common">Unicellular marine alga</name>
    <name type="synonym">Monochrysis lutheri</name>
    <dbReference type="NCBI Taxonomy" id="2081491"/>
    <lineage>
        <taxon>Eukaryota</taxon>
        <taxon>Haptista</taxon>
        <taxon>Haptophyta</taxon>
        <taxon>Pavlovophyceae</taxon>
        <taxon>Pavlovales</taxon>
        <taxon>Pavlovaceae</taxon>
        <taxon>Diacronema</taxon>
    </lineage>
</organism>
<reference evidence="2" key="1">
    <citation type="submission" date="2021-05" db="EMBL/GenBank/DDBJ databases">
        <title>The genome of the haptophyte Pavlova lutheri (Diacronema luteri, Pavlovales) - a model for lipid biosynthesis in eukaryotic algae.</title>
        <authorList>
            <person name="Hulatt C.J."/>
            <person name="Posewitz M.C."/>
        </authorList>
    </citation>
    <scope>NUCLEOTIDE SEQUENCE</scope>
    <source>
        <strain evidence="2">NIVA-4/92</strain>
    </source>
</reference>
<feature type="compositionally biased region" description="Low complexity" evidence="1">
    <location>
        <begin position="144"/>
        <end position="157"/>
    </location>
</feature>
<name>A0A8J5XM56_DIALT</name>
<keyword evidence="3" id="KW-1185">Reference proteome</keyword>
<evidence type="ECO:0000313" key="3">
    <source>
        <dbReference type="Proteomes" id="UP000751190"/>
    </source>
</evidence>
<dbReference type="Proteomes" id="UP000751190">
    <property type="component" value="Unassembled WGS sequence"/>
</dbReference>
<feature type="region of interest" description="Disordered" evidence="1">
    <location>
        <begin position="139"/>
        <end position="352"/>
    </location>
</feature>
<sequence>MPMHLDSPPPDSRRSSAGGSHSARTRALPFANASRVRTMPQIPAAGDVSPSPGSPLSHAATTRAHTPHDVMISASLSARQPRISAGASPLSTSTPRAVGWVIGTDTEAKKHLPMGARHQRHSLLLPADMDEEHVPERPAIVPPLSSASHALASAAAEDQGEEAGDHNDNREEGDERDEEEAGETAGEAADSMGSNDAAGEEADDAPTNEAHVLAEDANATPALAPAPPSVTEEDEGGYYDDDPGPGPHGATPQPPAPPPLPPPHATAAANARRSSTCAQPTSARSVPAARTSPRSPSAKPVPLLEGLSARRSDMFPLDGLPYHGRPSSSRPGNVPALALSDTPAQPAGGPADPRLPGVLPDGSLQSPVLTGLTLVELCEYKQKGFFSDAEFELIKSQLFKAIGS</sequence>
<dbReference type="AlphaFoldDB" id="A0A8J5XM56"/>
<protein>
    <submittedName>
        <fullName evidence="2">Uncharacterized protein</fullName>
    </submittedName>
</protein>
<proteinExistence type="predicted"/>
<evidence type="ECO:0000256" key="1">
    <source>
        <dbReference type="SAM" id="MobiDB-lite"/>
    </source>
</evidence>
<feature type="compositionally biased region" description="Acidic residues" evidence="1">
    <location>
        <begin position="231"/>
        <end position="243"/>
    </location>
</feature>
<accession>A0A8J5XM56</accession>
<dbReference type="EMBL" id="JAGTXO010000007">
    <property type="protein sequence ID" value="KAG8466516.1"/>
    <property type="molecule type" value="Genomic_DNA"/>
</dbReference>
<gene>
    <name evidence="2" type="ORF">KFE25_007895</name>
</gene>
<feature type="compositionally biased region" description="Low complexity" evidence="1">
    <location>
        <begin position="15"/>
        <end position="27"/>
    </location>
</feature>